<evidence type="ECO:0000313" key="3">
    <source>
        <dbReference type="Proteomes" id="UP000324853"/>
    </source>
</evidence>
<proteinExistence type="predicted"/>
<accession>A0A5S4WDP6</accession>
<dbReference type="OrthoDB" id="8227725at2"/>
<dbReference type="AlphaFoldDB" id="A0A5S4WDP6"/>
<feature type="region of interest" description="Disordered" evidence="1">
    <location>
        <begin position="191"/>
        <end position="230"/>
    </location>
</feature>
<organism evidence="2 3">
    <name type="scientific">Bradyrhizobium cytisi</name>
    <dbReference type="NCBI Taxonomy" id="515489"/>
    <lineage>
        <taxon>Bacteria</taxon>
        <taxon>Pseudomonadati</taxon>
        <taxon>Pseudomonadota</taxon>
        <taxon>Alphaproteobacteria</taxon>
        <taxon>Hyphomicrobiales</taxon>
        <taxon>Nitrobacteraceae</taxon>
        <taxon>Bradyrhizobium</taxon>
    </lineage>
</organism>
<evidence type="ECO:0000256" key="1">
    <source>
        <dbReference type="SAM" id="MobiDB-lite"/>
    </source>
</evidence>
<gene>
    <name evidence="2" type="ORF">FXB38_25580</name>
</gene>
<name>A0A5S4WDP6_9BRAD</name>
<keyword evidence="3" id="KW-1185">Reference proteome</keyword>
<evidence type="ECO:0000313" key="2">
    <source>
        <dbReference type="EMBL" id="TYL80326.1"/>
    </source>
</evidence>
<reference evidence="2 3" key="1">
    <citation type="submission" date="2019-08" db="EMBL/GenBank/DDBJ databases">
        <title>Bradyrhizobium hipponensis sp. nov., a rhizobium isolated from a Lupinus angustifolius root nodule in Tunisia.</title>
        <authorList>
            <person name="Off K."/>
            <person name="Rejili M."/>
            <person name="Mars M."/>
            <person name="Brachmann A."/>
            <person name="Marin M."/>
        </authorList>
    </citation>
    <scope>NUCLEOTIDE SEQUENCE [LARGE SCALE GENOMIC DNA]</scope>
    <source>
        <strain evidence="2 3">CTAW11</strain>
    </source>
</reference>
<dbReference type="Proteomes" id="UP000324853">
    <property type="component" value="Unassembled WGS sequence"/>
</dbReference>
<comment type="caution">
    <text evidence="2">The sequence shown here is derived from an EMBL/GenBank/DDBJ whole genome shotgun (WGS) entry which is preliminary data.</text>
</comment>
<dbReference type="EMBL" id="VSSR01000042">
    <property type="protein sequence ID" value="TYL80326.1"/>
    <property type="molecule type" value="Genomic_DNA"/>
</dbReference>
<dbReference type="RefSeq" id="WP_148753704.1">
    <property type="nucleotide sequence ID" value="NZ_VSSR01000042.1"/>
</dbReference>
<sequence length="230" mass="25804">MTDDAPKPVYRGLLAALLLDEKPWSWNWKYNPSLKEHMHALGVIAANYNDLEGQFYRLFYITQTHFEVGKLVFSKLNNAQRMEVARKVAETQPLSFRERYEHFISGYGTATDNRNILMHSKAHNASLSDLTSSHLTLAKPSKKTPDENNFISLDVAELRSVADDMAEFAMFGSQLFYWRIAALSGGTITWEGGETATPTLPDKPRLPRALTLSTQPDQATAPPQLEASGE</sequence>
<protein>
    <submittedName>
        <fullName evidence="2">Uncharacterized protein</fullName>
    </submittedName>
</protein>